<dbReference type="InterPro" id="IPR004358">
    <property type="entry name" value="Sig_transdc_His_kin-like_C"/>
</dbReference>
<dbReference type="Pfam" id="PF01584">
    <property type="entry name" value="CheW"/>
    <property type="match status" value="1"/>
</dbReference>
<name>A0A1V3SSE6_9BACT</name>
<dbReference type="RefSeq" id="WP_014960019.1">
    <property type="nucleotide sequence ID" value="NZ_MPOJ01000030.1"/>
</dbReference>
<dbReference type="CDD" id="cd16916">
    <property type="entry name" value="HATPase_CheA-like"/>
    <property type="match status" value="1"/>
</dbReference>
<evidence type="ECO:0000256" key="4">
    <source>
        <dbReference type="ARBA" id="ARBA00022679"/>
    </source>
</evidence>
<protein>
    <recommendedName>
        <fullName evidence="2">histidine kinase</fullName>
        <ecNumber evidence="2">2.7.13.3</ecNumber>
    </recommendedName>
</protein>
<evidence type="ECO:0000256" key="6">
    <source>
        <dbReference type="PROSITE-ProRule" id="PRU00110"/>
    </source>
</evidence>
<feature type="domain" description="CheW-like" evidence="9">
    <location>
        <begin position="496"/>
        <end position="631"/>
    </location>
</feature>
<reference evidence="11 12" key="1">
    <citation type="submission" date="2016-11" db="EMBL/GenBank/DDBJ databases">
        <title>Comparative genomics of co-occurring bacteria in distinct bioleaching systems unravels niche-specific adaptation.</title>
        <authorList>
            <person name="Zhang X."/>
            <person name="Liu X."/>
            <person name="Yin H."/>
        </authorList>
    </citation>
    <scope>NUCLEOTIDE SEQUENCE [LARGE SCALE GENOMIC DNA]</scope>
    <source>
        <strain evidence="11 12">DX</strain>
    </source>
</reference>
<dbReference type="CDD" id="cd00731">
    <property type="entry name" value="CheA_reg"/>
    <property type="match status" value="1"/>
</dbReference>
<organism evidence="11 12">
    <name type="scientific">Leptospirillum ferriphilum</name>
    <dbReference type="NCBI Taxonomy" id="178606"/>
    <lineage>
        <taxon>Bacteria</taxon>
        <taxon>Pseudomonadati</taxon>
        <taxon>Nitrospirota</taxon>
        <taxon>Nitrospiria</taxon>
        <taxon>Nitrospirales</taxon>
        <taxon>Nitrospiraceae</taxon>
        <taxon>Leptospirillum</taxon>
    </lineage>
</organism>
<dbReference type="Gene3D" id="2.30.30.40">
    <property type="entry name" value="SH3 Domains"/>
    <property type="match status" value="1"/>
</dbReference>
<dbReference type="SMART" id="SM00260">
    <property type="entry name" value="CheW"/>
    <property type="match status" value="1"/>
</dbReference>
<feature type="domain" description="Histidine kinase" evidence="8">
    <location>
        <begin position="280"/>
        <end position="494"/>
    </location>
</feature>
<dbReference type="GO" id="GO:0005737">
    <property type="term" value="C:cytoplasm"/>
    <property type="evidence" value="ECO:0007669"/>
    <property type="project" value="InterPro"/>
</dbReference>
<feature type="region of interest" description="Disordered" evidence="7">
    <location>
        <begin position="136"/>
        <end position="172"/>
    </location>
</feature>
<dbReference type="CDD" id="cd00088">
    <property type="entry name" value="HPT"/>
    <property type="match status" value="1"/>
</dbReference>
<feature type="region of interest" description="Disordered" evidence="7">
    <location>
        <begin position="192"/>
        <end position="239"/>
    </location>
</feature>
<dbReference type="Pfam" id="PF02518">
    <property type="entry name" value="HATPase_c"/>
    <property type="match status" value="1"/>
</dbReference>
<dbReference type="InterPro" id="IPR004105">
    <property type="entry name" value="CheA-like_dim"/>
</dbReference>
<dbReference type="InterPro" id="IPR036061">
    <property type="entry name" value="CheW-like_dom_sf"/>
</dbReference>
<evidence type="ECO:0000256" key="7">
    <source>
        <dbReference type="SAM" id="MobiDB-lite"/>
    </source>
</evidence>
<gene>
    <name evidence="11" type="ORF">BOX24_11815</name>
</gene>
<dbReference type="PROSITE" id="PS50109">
    <property type="entry name" value="HIS_KIN"/>
    <property type="match status" value="1"/>
</dbReference>
<feature type="compositionally biased region" description="Low complexity" evidence="7">
    <location>
        <begin position="226"/>
        <end position="237"/>
    </location>
</feature>
<dbReference type="FunFam" id="3.30.565.10:FF:000016">
    <property type="entry name" value="Chemotaxis protein CheA, putative"/>
    <property type="match status" value="1"/>
</dbReference>
<dbReference type="Gene3D" id="1.10.287.560">
    <property type="entry name" value="Histidine kinase CheA-like, homodimeric domain"/>
    <property type="match status" value="1"/>
</dbReference>
<dbReference type="Pfam" id="PF02895">
    <property type="entry name" value="H-kinase_dim"/>
    <property type="match status" value="1"/>
</dbReference>
<dbReference type="InterPro" id="IPR037006">
    <property type="entry name" value="CheA-like_homodim_sf"/>
</dbReference>
<dbReference type="AlphaFoldDB" id="A0A1V3SSE6"/>
<dbReference type="Gene3D" id="1.20.120.160">
    <property type="entry name" value="HPT domain"/>
    <property type="match status" value="1"/>
</dbReference>
<dbReference type="SUPFAM" id="SSF55874">
    <property type="entry name" value="ATPase domain of HSP90 chaperone/DNA topoisomerase II/histidine kinase"/>
    <property type="match status" value="1"/>
</dbReference>
<dbReference type="InterPro" id="IPR036097">
    <property type="entry name" value="HisK_dim/P_sf"/>
</dbReference>
<dbReference type="InterPro" id="IPR051315">
    <property type="entry name" value="Bact_Chemotaxis_CheA"/>
</dbReference>
<dbReference type="PRINTS" id="PR00344">
    <property type="entry name" value="BCTRLSENSOR"/>
</dbReference>
<dbReference type="PROSITE" id="PS50851">
    <property type="entry name" value="CHEW"/>
    <property type="match status" value="1"/>
</dbReference>
<comment type="catalytic activity">
    <reaction evidence="1">
        <text>ATP + protein L-histidine = ADP + protein N-phospho-L-histidine.</text>
        <dbReference type="EC" id="2.7.13.3"/>
    </reaction>
</comment>
<evidence type="ECO:0000256" key="1">
    <source>
        <dbReference type="ARBA" id="ARBA00000085"/>
    </source>
</evidence>
<keyword evidence="5" id="KW-0418">Kinase</keyword>
<proteinExistence type="predicted"/>
<evidence type="ECO:0000256" key="5">
    <source>
        <dbReference type="ARBA" id="ARBA00022777"/>
    </source>
</evidence>
<dbReference type="SMART" id="SM01231">
    <property type="entry name" value="H-kinase_dim"/>
    <property type="match status" value="1"/>
</dbReference>
<dbReference type="PANTHER" id="PTHR43395:SF1">
    <property type="entry name" value="CHEMOTAXIS PROTEIN CHEA"/>
    <property type="match status" value="1"/>
</dbReference>
<dbReference type="Proteomes" id="UP000188586">
    <property type="component" value="Unassembled WGS sequence"/>
</dbReference>
<dbReference type="PROSITE" id="PS50894">
    <property type="entry name" value="HPT"/>
    <property type="match status" value="1"/>
</dbReference>
<dbReference type="Gene3D" id="3.30.565.10">
    <property type="entry name" value="Histidine kinase-like ATPase, C-terminal domain"/>
    <property type="match status" value="1"/>
</dbReference>
<evidence type="ECO:0000259" key="9">
    <source>
        <dbReference type="PROSITE" id="PS50851"/>
    </source>
</evidence>
<dbReference type="PANTHER" id="PTHR43395">
    <property type="entry name" value="SENSOR HISTIDINE KINASE CHEA"/>
    <property type="match status" value="1"/>
</dbReference>
<accession>A0A1V3SSE6</accession>
<evidence type="ECO:0000313" key="11">
    <source>
        <dbReference type="EMBL" id="OOH69704.1"/>
    </source>
</evidence>
<dbReference type="InterPro" id="IPR036890">
    <property type="entry name" value="HATPase_C_sf"/>
</dbReference>
<comment type="caution">
    <text evidence="11">The sequence shown here is derived from an EMBL/GenBank/DDBJ whole genome shotgun (WGS) entry which is preliminary data.</text>
</comment>
<evidence type="ECO:0000256" key="2">
    <source>
        <dbReference type="ARBA" id="ARBA00012438"/>
    </source>
</evidence>
<dbReference type="GO" id="GO:0006935">
    <property type="term" value="P:chemotaxis"/>
    <property type="evidence" value="ECO:0007669"/>
    <property type="project" value="InterPro"/>
</dbReference>
<keyword evidence="3 6" id="KW-0597">Phosphoprotein</keyword>
<evidence type="ECO:0000256" key="3">
    <source>
        <dbReference type="ARBA" id="ARBA00022553"/>
    </source>
</evidence>
<feature type="domain" description="HPt" evidence="10">
    <location>
        <begin position="6"/>
        <end position="110"/>
    </location>
</feature>
<dbReference type="SUPFAM" id="SSF47384">
    <property type="entry name" value="Homodimeric domain of signal transducing histidine kinase"/>
    <property type="match status" value="1"/>
</dbReference>
<feature type="compositionally biased region" description="Basic and acidic residues" evidence="7">
    <location>
        <begin position="151"/>
        <end position="165"/>
    </location>
</feature>
<dbReference type="SUPFAM" id="SSF47226">
    <property type="entry name" value="Histidine-containing phosphotransfer domain, HPT domain"/>
    <property type="match status" value="1"/>
</dbReference>
<dbReference type="GO" id="GO:0000155">
    <property type="term" value="F:phosphorelay sensor kinase activity"/>
    <property type="evidence" value="ECO:0007669"/>
    <property type="project" value="InterPro"/>
</dbReference>
<dbReference type="InterPro" id="IPR002545">
    <property type="entry name" value="CheW-lke_dom"/>
</dbReference>
<dbReference type="InterPro" id="IPR003594">
    <property type="entry name" value="HATPase_dom"/>
</dbReference>
<dbReference type="InterPro" id="IPR008207">
    <property type="entry name" value="Sig_transdc_His_kin_Hpt_dom"/>
</dbReference>
<dbReference type="EMBL" id="MPOJ01000030">
    <property type="protein sequence ID" value="OOH69704.1"/>
    <property type="molecule type" value="Genomic_DNA"/>
</dbReference>
<keyword evidence="4" id="KW-0808">Transferase</keyword>
<dbReference type="SMART" id="SM00387">
    <property type="entry name" value="HATPase_c"/>
    <property type="match status" value="1"/>
</dbReference>
<dbReference type="OMA" id="IILNMRM"/>
<evidence type="ECO:0000259" key="8">
    <source>
        <dbReference type="PROSITE" id="PS50109"/>
    </source>
</evidence>
<evidence type="ECO:0000259" key="10">
    <source>
        <dbReference type="PROSITE" id="PS50894"/>
    </source>
</evidence>
<dbReference type="SUPFAM" id="SSF50341">
    <property type="entry name" value="CheW-like"/>
    <property type="match status" value="1"/>
</dbReference>
<dbReference type="EC" id="2.7.13.3" evidence="2"/>
<dbReference type="SMART" id="SM00073">
    <property type="entry name" value="HPT"/>
    <property type="match status" value="1"/>
</dbReference>
<feature type="modified residue" description="Phosphohistidine" evidence="6">
    <location>
        <position position="53"/>
    </location>
</feature>
<evidence type="ECO:0000313" key="12">
    <source>
        <dbReference type="Proteomes" id="UP000188586"/>
    </source>
</evidence>
<dbReference type="Pfam" id="PF01627">
    <property type="entry name" value="Hpt"/>
    <property type="match status" value="1"/>
</dbReference>
<dbReference type="InterPro" id="IPR036641">
    <property type="entry name" value="HPT_dom_sf"/>
</dbReference>
<dbReference type="InterPro" id="IPR005467">
    <property type="entry name" value="His_kinase_dom"/>
</dbReference>
<sequence length="649" mass="70815">MSDAFDNEEMKEILQDFLTEAEEMLEGLDTYFVQLESRPDDRTLLNEIFRTAHSIKGSAGFIGLNRIVEVAHHAENVLNQLRQGQMRAEPLVIDIILEAMDALKLLVREVRTGTPADVDIDALSQKLDLLMQWGEDVQSESAQEQQEQEGEGAREHPEETVEKAAPETPVPSETALLPEAFQVEDEELAAGQTEAETGAGKPVPAKEPVPPSRSLSPKVDSPPPSASEGPSAGAGESDQTIRVETSRLDNVMNLVGELVLGRNRLVRLSGDQSGLQDVQQQLKEISEAVAQLSRVTTDLQLAVIKTRMQPIRKVLGKFPRMVRDLSRKMGKEVRLELSGEETELDKSVIEEIGDPLVHIIRNAIDHGLESPEERQASGKPAEGVVRIGAYQEGNSIVIEVSDDGKGINVERVKQKAIERRLISGADADRMSEGELVNLIFLPGFSTAEKITDVSGRGVGMDVVRTNINKINGSVEVRTTPGAGSTFIIRLPLTIAIIQALMVTIGAEVYAIPLQTVVETVKITREEVKTLSGSDVLNLRDQVLPLLRLRDEFKVPDTDSADPSRCYVVVVQLGSRLLGLVVDRLPYQEEVVIKSMGPLLSGIRGMAGATITGDGKVVLILDVAEILQDIQLRQQSGAVQTGYQTAMNRT</sequence>